<accession>A0ACC4BUN7</accession>
<keyword evidence="2" id="KW-1185">Reference proteome</keyword>
<sequence>MNLKNFSSSSFFLGAERDSLNKWIPILEMQYSGAVYWDWCHGGLPEGKGHLILEDGRMYDGMWCYGKRSGPGTFYFNHGDVFQGSWRDDVIHGKEVTLERGNISTCACAWWACASGGGGGLVLFSYHGMDGLQTFGRERPVEKVASIQSLVISVLAISKMGGDMITSFVLILMEQAYKNQSPNGGEEEENQSLFENCQQPQREAENPFNKARKASCHIPISVVPLCILKGKDIARRGKNFAETQSFRRQGGNTIAPPKLYYKPFTQSIESIDLDFKQKC</sequence>
<dbReference type="Proteomes" id="UP000309997">
    <property type="component" value="Unassembled WGS sequence"/>
</dbReference>
<dbReference type="EMBL" id="RCHU02000008">
    <property type="protein sequence ID" value="KAL3582359.1"/>
    <property type="molecule type" value="Genomic_DNA"/>
</dbReference>
<comment type="caution">
    <text evidence="1">The sequence shown here is derived from an EMBL/GenBank/DDBJ whole genome shotgun (WGS) entry which is preliminary data.</text>
</comment>
<gene>
    <name evidence="1" type="ORF">D5086_016691</name>
</gene>
<evidence type="ECO:0000313" key="1">
    <source>
        <dbReference type="EMBL" id="KAL3582359.1"/>
    </source>
</evidence>
<evidence type="ECO:0000313" key="2">
    <source>
        <dbReference type="Proteomes" id="UP000309997"/>
    </source>
</evidence>
<reference evidence="1 2" key="1">
    <citation type="journal article" date="2024" name="Plant Biotechnol. J.">
        <title>Genome and CRISPR/Cas9 system of a widespread forest tree (Populus alba) in the world.</title>
        <authorList>
            <person name="Liu Y.J."/>
            <person name="Jiang P.F."/>
            <person name="Han X.M."/>
            <person name="Li X.Y."/>
            <person name="Wang H.M."/>
            <person name="Wang Y.J."/>
            <person name="Wang X.X."/>
            <person name="Zeng Q.Y."/>
        </authorList>
    </citation>
    <scope>NUCLEOTIDE SEQUENCE [LARGE SCALE GENOMIC DNA]</scope>
    <source>
        <strain evidence="2">cv. PAL-ZL1</strain>
    </source>
</reference>
<organism evidence="1 2">
    <name type="scientific">Populus alba</name>
    <name type="common">White poplar</name>
    <dbReference type="NCBI Taxonomy" id="43335"/>
    <lineage>
        <taxon>Eukaryota</taxon>
        <taxon>Viridiplantae</taxon>
        <taxon>Streptophyta</taxon>
        <taxon>Embryophyta</taxon>
        <taxon>Tracheophyta</taxon>
        <taxon>Spermatophyta</taxon>
        <taxon>Magnoliopsida</taxon>
        <taxon>eudicotyledons</taxon>
        <taxon>Gunneridae</taxon>
        <taxon>Pentapetalae</taxon>
        <taxon>rosids</taxon>
        <taxon>fabids</taxon>
        <taxon>Malpighiales</taxon>
        <taxon>Salicaceae</taxon>
        <taxon>Saliceae</taxon>
        <taxon>Populus</taxon>
    </lineage>
</organism>
<name>A0ACC4BUN7_POPAL</name>
<proteinExistence type="predicted"/>
<protein>
    <submittedName>
        <fullName evidence="1">Uncharacterized protein</fullName>
    </submittedName>
</protein>